<evidence type="ECO:0000259" key="1">
    <source>
        <dbReference type="Pfam" id="PF05709"/>
    </source>
</evidence>
<dbReference type="Proteomes" id="UP001501764">
    <property type="component" value="Unassembled WGS sequence"/>
</dbReference>
<dbReference type="NCBIfam" id="TIGR01633">
    <property type="entry name" value="phi3626_gp14_N"/>
    <property type="match status" value="1"/>
</dbReference>
<sequence>MARMFYIMFNDLFDYDLEIKVVKRPNFSRLRKRYNEYQVDGKNGSDYEFLGYEDRKLSIEYNFVDRKNIYNKVRQIIKWLDNIEDHKLVLSDNPEYFYMVKKVDYDDIERSLKIIGKFTVEFTLEPFAYRFSTNESFEINNNEEIYNDGDFESKPIIEIEGNGYIKLWVNENLIELNIADKITINSKLELCFKNREIEPARKKGDFPKLKIGFNTIRWEGNVKKVSINPNCIYY</sequence>
<comment type="caution">
    <text evidence="2">The sequence shown here is derived from an EMBL/GenBank/DDBJ whole genome shotgun (WGS) entry which is preliminary data.</text>
</comment>
<dbReference type="EMBL" id="BAAACO010000001">
    <property type="protein sequence ID" value="GAA0856876.1"/>
    <property type="molecule type" value="Genomic_DNA"/>
</dbReference>
<protein>
    <submittedName>
        <fullName evidence="2">Phage tail family protein</fullName>
    </submittedName>
</protein>
<dbReference type="InterPro" id="IPR006520">
    <property type="entry name" value="Dit_BPSPP_N"/>
</dbReference>
<evidence type="ECO:0000313" key="3">
    <source>
        <dbReference type="Proteomes" id="UP001501764"/>
    </source>
</evidence>
<feature type="domain" description="Siphovirus-type tail component RIFT-related" evidence="1">
    <location>
        <begin position="23"/>
        <end position="123"/>
    </location>
</feature>
<dbReference type="Gene3D" id="2.40.30.200">
    <property type="match status" value="1"/>
</dbReference>
<dbReference type="InterPro" id="IPR008841">
    <property type="entry name" value="Siphovirus-type_tail_N"/>
</dbReference>
<gene>
    <name evidence="2" type="ORF">GCM10008916_08250</name>
</gene>
<dbReference type="Pfam" id="PF05709">
    <property type="entry name" value="Sipho_tail"/>
    <property type="match status" value="1"/>
</dbReference>
<reference evidence="3" key="1">
    <citation type="journal article" date="2019" name="Int. J. Syst. Evol. Microbiol.">
        <title>The Global Catalogue of Microorganisms (GCM) 10K type strain sequencing project: providing services to taxonomists for standard genome sequencing and annotation.</title>
        <authorList>
            <consortium name="The Broad Institute Genomics Platform"/>
            <consortium name="The Broad Institute Genome Sequencing Center for Infectious Disease"/>
            <person name="Wu L."/>
            <person name="Ma J."/>
        </authorList>
    </citation>
    <scope>NUCLEOTIDE SEQUENCE [LARGE SCALE GENOMIC DNA]</scope>
    <source>
        <strain evidence="3">JCM 6485</strain>
    </source>
</reference>
<organism evidence="2 3">
    <name type="scientific">Clostridium nitritogenes</name>
    <dbReference type="NCBI Taxonomy" id="83340"/>
    <lineage>
        <taxon>Bacteria</taxon>
        <taxon>Bacillati</taxon>
        <taxon>Bacillota</taxon>
        <taxon>Clostridia</taxon>
        <taxon>Eubacteriales</taxon>
        <taxon>Clostridiaceae</taxon>
        <taxon>Clostridium</taxon>
    </lineage>
</organism>
<proteinExistence type="predicted"/>
<evidence type="ECO:0000313" key="2">
    <source>
        <dbReference type="EMBL" id="GAA0856876.1"/>
    </source>
</evidence>
<keyword evidence="3" id="KW-1185">Reference proteome</keyword>
<accession>A0ABP3WXC7</accession>
<name>A0ABP3WXC7_9CLOT</name>